<evidence type="ECO:0000256" key="1">
    <source>
        <dbReference type="SAM" id="MobiDB-lite"/>
    </source>
</evidence>
<dbReference type="Proteomes" id="UP001610444">
    <property type="component" value="Unassembled WGS sequence"/>
</dbReference>
<protein>
    <submittedName>
        <fullName evidence="2">Uncharacterized protein</fullName>
    </submittedName>
</protein>
<sequence>MTNPDPQTGIEWISQPTVLSRLHCLKLILSDHLCLRRFTGLRSFVAEKMVCLCRSIYRQPSSIGRSSIHLELITTTERRLVIALCVLILSANKMLKFPRRTLIKDSRVSPTTIATARPTSQSTHLASSPISPQPKK</sequence>
<reference evidence="2 3" key="1">
    <citation type="submission" date="2024-07" db="EMBL/GenBank/DDBJ databases">
        <title>Section-level genome sequencing and comparative genomics of Aspergillus sections Usti and Cavernicolus.</title>
        <authorList>
            <consortium name="Lawrence Berkeley National Laboratory"/>
            <person name="Nybo J.L."/>
            <person name="Vesth T.C."/>
            <person name="Theobald S."/>
            <person name="Frisvad J.C."/>
            <person name="Larsen T.O."/>
            <person name="Kjaerboelling I."/>
            <person name="Rothschild-Mancinelli K."/>
            <person name="Lyhne E.K."/>
            <person name="Kogle M.E."/>
            <person name="Barry K."/>
            <person name="Clum A."/>
            <person name="Na H."/>
            <person name="Ledsgaard L."/>
            <person name="Lin J."/>
            <person name="Lipzen A."/>
            <person name="Kuo A."/>
            <person name="Riley R."/>
            <person name="Mondo S."/>
            <person name="LaButti K."/>
            <person name="Haridas S."/>
            <person name="Pangalinan J."/>
            <person name="Salamov A.A."/>
            <person name="Simmons B.A."/>
            <person name="Magnuson J.K."/>
            <person name="Chen J."/>
            <person name="Drula E."/>
            <person name="Henrissat B."/>
            <person name="Wiebenga A."/>
            <person name="Lubbers R.J."/>
            <person name="Gomes A.C."/>
            <person name="Macurrencykelacurrency M.R."/>
            <person name="Stajich J."/>
            <person name="Grigoriev I.V."/>
            <person name="Mortensen U.H."/>
            <person name="De vries R.P."/>
            <person name="Baker S.E."/>
            <person name="Andersen M.R."/>
        </authorList>
    </citation>
    <scope>NUCLEOTIDE SEQUENCE [LARGE SCALE GENOMIC DNA]</scope>
    <source>
        <strain evidence="2 3">CBS 756.74</strain>
    </source>
</reference>
<name>A0ABR4KIT1_9EURO</name>
<proteinExistence type="predicted"/>
<keyword evidence="3" id="KW-1185">Reference proteome</keyword>
<organism evidence="2 3">
    <name type="scientific">Aspergillus pseudodeflectus</name>
    <dbReference type="NCBI Taxonomy" id="176178"/>
    <lineage>
        <taxon>Eukaryota</taxon>
        <taxon>Fungi</taxon>
        <taxon>Dikarya</taxon>
        <taxon>Ascomycota</taxon>
        <taxon>Pezizomycotina</taxon>
        <taxon>Eurotiomycetes</taxon>
        <taxon>Eurotiomycetidae</taxon>
        <taxon>Eurotiales</taxon>
        <taxon>Aspergillaceae</taxon>
        <taxon>Aspergillus</taxon>
        <taxon>Aspergillus subgen. Nidulantes</taxon>
    </lineage>
</organism>
<gene>
    <name evidence="2" type="ORF">BJX68DRAFT_61211</name>
</gene>
<accession>A0ABR4KIT1</accession>
<feature type="region of interest" description="Disordered" evidence="1">
    <location>
        <begin position="113"/>
        <end position="136"/>
    </location>
</feature>
<evidence type="ECO:0000313" key="2">
    <source>
        <dbReference type="EMBL" id="KAL2852186.1"/>
    </source>
</evidence>
<dbReference type="RefSeq" id="XP_070900189.1">
    <property type="nucleotide sequence ID" value="XM_071049494.1"/>
</dbReference>
<feature type="compositionally biased region" description="Polar residues" evidence="1">
    <location>
        <begin position="113"/>
        <end position="130"/>
    </location>
</feature>
<comment type="caution">
    <text evidence="2">The sequence shown here is derived from an EMBL/GenBank/DDBJ whole genome shotgun (WGS) entry which is preliminary data.</text>
</comment>
<evidence type="ECO:0000313" key="3">
    <source>
        <dbReference type="Proteomes" id="UP001610444"/>
    </source>
</evidence>
<dbReference type="GeneID" id="98164658"/>
<dbReference type="EMBL" id="JBFXLR010000016">
    <property type="protein sequence ID" value="KAL2852186.1"/>
    <property type="molecule type" value="Genomic_DNA"/>
</dbReference>